<comment type="caution">
    <text evidence="2">The sequence shown here is derived from an EMBL/GenBank/DDBJ whole genome shotgun (WGS) entry which is preliminary data.</text>
</comment>
<keyword evidence="3" id="KW-1185">Reference proteome</keyword>
<dbReference type="PANTHER" id="PTHR12459:SF15">
    <property type="entry name" value="TRANSMEMBRANE PROTEIN 135"/>
    <property type="match status" value="1"/>
</dbReference>
<protein>
    <recommendedName>
        <fullName evidence="4">Transmembrane protein 135</fullName>
    </recommendedName>
</protein>
<evidence type="ECO:0000256" key="1">
    <source>
        <dbReference type="SAM" id="Phobius"/>
    </source>
</evidence>
<organism evidence="2 3">
    <name type="scientific">Diploptera punctata</name>
    <name type="common">Pacific beetle cockroach</name>
    <dbReference type="NCBI Taxonomy" id="6984"/>
    <lineage>
        <taxon>Eukaryota</taxon>
        <taxon>Metazoa</taxon>
        <taxon>Ecdysozoa</taxon>
        <taxon>Arthropoda</taxon>
        <taxon>Hexapoda</taxon>
        <taxon>Insecta</taxon>
        <taxon>Pterygota</taxon>
        <taxon>Neoptera</taxon>
        <taxon>Polyneoptera</taxon>
        <taxon>Dictyoptera</taxon>
        <taxon>Blattodea</taxon>
        <taxon>Blaberoidea</taxon>
        <taxon>Blaberidae</taxon>
        <taxon>Diplopterinae</taxon>
        <taxon>Diploptera</taxon>
    </lineage>
</organism>
<dbReference type="InterPro" id="IPR026749">
    <property type="entry name" value="Tmem135"/>
</dbReference>
<dbReference type="EMBL" id="JASPKZ010002724">
    <property type="protein sequence ID" value="KAJ9594711.1"/>
    <property type="molecule type" value="Genomic_DNA"/>
</dbReference>
<name>A0AAD8A8Z5_DIPPU</name>
<sequence length="274" mass="30952">MYGLLRFIVGPYEESEYLEKHEDISPSNLPHRSSGRTNSLVYRLVSSVCSMYYKLTRVVQGFSKHSTCPHPFSCTYYGFVKLFSLGYGLQLCLRVLMQMRRLIRKPSLFPKLLIHRNAIQLGAFLGGFSGIFKLMSCVLRRVFNKDTKYHAIPAGLLAGLAFGFFPDNTVALYVMWKSFQIIYNDSIQKGYVPELPGAIVLLYSFATAVLFHAAVLEPQNLRPSYWKFLHGLSGGRISAMDRKCLDAFGLGTSQSLAETLVKTHTHLVPFTELL</sequence>
<evidence type="ECO:0000313" key="2">
    <source>
        <dbReference type="EMBL" id="KAJ9594711.1"/>
    </source>
</evidence>
<evidence type="ECO:0000313" key="3">
    <source>
        <dbReference type="Proteomes" id="UP001233999"/>
    </source>
</evidence>
<feature type="transmembrane region" description="Helical" evidence="1">
    <location>
        <begin position="118"/>
        <end position="143"/>
    </location>
</feature>
<keyword evidence="1" id="KW-0812">Transmembrane</keyword>
<dbReference type="AlphaFoldDB" id="A0AAD8A8Z5"/>
<keyword evidence="1" id="KW-1133">Transmembrane helix</keyword>
<gene>
    <name evidence="2" type="ORF">L9F63_013985</name>
</gene>
<keyword evidence="1" id="KW-0472">Membrane</keyword>
<reference evidence="2" key="1">
    <citation type="journal article" date="2023" name="IScience">
        <title>Live-bearing cockroach genome reveals convergent evolutionary mechanisms linked to viviparity in insects and beyond.</title>
        <authorList>
            <person name="Fouks B."/>
            <person name="Harrison M.C."/>
            <person name="Mikhailova A.A."/>
            <person name="Marchal E."/>
            <person name="English S."/>
            <person name="Carruthers M."/>
            <person name="Jennings E.C."/>
            <person name="Chiamaka E.L."/>
            <person name="Frigard R.A."/>
            <person name="Pippel M."/>
            <person name="Attardo G.M."/>
            <person name="Benoit J.B."/>
            <person name="Bornberg-Bauer E."/>
            <person name="Tobe S.S."/>
        </authorList>
    </citation>
    <scope>NUCLEOTIDE SEQUENCE</scope>
    <source>
        <strain evidence="2">Stay&amp;Tobe</strain>
    </source>
</reference>
<evidence type="ECO:0008006" key="4">
    <source>
        <dbReference type="Google" id="ProtNLM"/>
    </source>
</evidence>
<reference evidence="2" key="2">
    <citation type="submission" date="2023-05" db="EMBL/GenBank/DDBJ databases">
        <authorList>
            <person name="Fouks B."/>
        </authorList>
    </citation>
    <scope>NUCLEOTIDE SEQUENCE</scope>
    <source>
        <strain evidence="2">Stay&amp;Tobe</strain>
        <tissue evidence="2">Testes</tissue>
    </source>
</reference>
<proteinExistence type="predicted"/>
<accession>A0AAD8A8Z5</accession>
<dbReference type="PANTHER" id="PTHR12459">
    <property type="entry name" value="TRANSMEMBRANE PROTEIN 135-RELATED"/>
    <property type="match status" value="1"/>
</dbReference>
<feature type="transmembrane region" description="Helical" evidence="1">
    <location>
        <begin position="195"/>
        <end position="216"/>
    </location>
</feature>
<feature type="transmembrane region" description="Helical" evidence="1">
    <location>
        <begin position="149"/>
        <end position="174"/>
    </location>
</feature>
<dbReference type="Proteomes" id="UP001233999">
    <property type="component" value="Unassembled WGS sequence"/>
</dbReference>